<evidence type="ECO:0000313" key="2">
    <source>
        <dbReference type="Proteomes" id="UP000321464"/>
    </source>
</evidence>
<gene>
    <name evidence="1" type="ORF">NSE01_40610</name>
</gene>
<organism evidence="1 2">
    <name type="scientific">Novosphingobium sediminis</name>
    <dbReference type="NCBI Taxonomy" id="707214"/>
    <lineage>
        <taxon>Bacteria</taxon>
        <taxon>Pseudomonadati</taxon>
        <taxon>Pseudomonadota</taxon>
        <taxon>Alphaproteobacteria</taxon>
        <taxon>Sphingomonadales</taxon>
        <taxon>Sphingomonadaceae</taxon>
        <taxon>Novosphingobium</taxon>
    </lineage>
</organism>
<sequence>MDPRAHLFGIRHHGPGSAASLVAALDALDPAMVLIEGAPEADELAHYAALPGMKSPLALLHYQADEPANSLFAPFAEYSPEWQAMLWALNRGRPVRFIDWPAACALAAAKDTAEQDLAEDEGGSPHGDPLDMLADVAGYADGEAWWNALVESSRPGPEVFAAIETAITELRTISDANQLLGIGRYQRDLYREAFMRLALRQALKDEAGAIAVVLGAWHVPALRQKSTQADDRAIVRDLPRVKVESAWVPWSDSRLAMASGYGAGVAAPGWYRHLWQLHREGDDLGAQAFAAGWQSRVSGLLREEGLAVASASTIEASRLALALAAIRGEPTPGLAEMHDATLAALCHGDETPLRLVERRLLLGERVGAVDEAVPQMPLAADLERWQKRCRLKAEDLEREIALDLRTEAGLLKSTLLHRLVLIGVGWGRLLDAEAGRGTFRETWLLAWSPILSVRLAEALVYGVTIEQAAANKAAAQAAASTDIAGLAGLVKACLLADLPQAAATCIACLQAAAVSSSDIARLMTTVPTLVSILRYGTARPIPEEQLSALVSALAAEINAGALSASLDIEPAEADALRKAMSGYDQALGLFGDNHLVEMWQRELAMIARHNRAAPAVAGLALRLLHDRQAWDVEAVAASFSRALTPPASPAEAGAFVESFLAGGAEVLVQDRQLLAALDQWLVDLDDESFIELLPMLRRGFAEFAISGRQRILSLVGSGLVADRASPSSAGSELSPEFVEQALPLLRTILGIEA</sequence>
<accession>A0A512AR82</accession>
<dbReference type="Pfam" id="PF18934">
    <property type="entry name" value="DUF5682"/>
    <property type="match status" value="1"/>
</dbReference>
<evidence type="ECO:0000313" key="1">
    <source>
        <dbReference type="EMBL" id="GEO02229.1"/>
    </source>
</evidence>
<protein>
    <submittedName>
        <fullName evidence="1">Uncharacterized protein</fullName>
    </submittedName>
</protein>
<dbReference type="Proteomes" id="UP000321464">
    <property type="component" value="Unassembled WGS sequence"/>
</dbReference>
<dbReference type="RefSeq" id="WP_147161444.1">
    <property type="nucleotide sequence ID" value="NZ_BJYR01000040.1"/>
</dbReference>
<comment type="caution">
    <text evidence="1">The sequence shown here is derived from an EMBL/GenBank/DDBJ whole genome shotgun (WGS) entry which is preliminary data.</text>
</comment>
<dbReference type="AlphaFoldDB" id="A0A512AR82"/>
<dbReference type="EMBL" id="BJYR01000040">
    <property type="protein sequence ID" value="GEO02229.1"/>
    <property type="molecule type" value="Genomic_DNA"/>
</dbReference>
<name>A0A512AR82_9SPHN</name>
<keyword evidence="2" id="KW-1185">Reference proteome</keyword>
<proteinExistence type="predicted"/>
<dbReference type="InterPro" id="IPR043737">
    <property type="entry name" value="DUF5682"/>
</dbReference>
<dbReference type="OrthoDB" id="9768066at2"/>
<reference evidence="1 2" key="1">
    <citation type="submission" date="2019-07" db="EMBL/GenBank/DDBJ databases">
        <title>Whole genome shotgun sequence of Novosphingobium sediminis NBRC 106119.</title>
        <authorList>
            <person name="Hosoyama A."/>
            <person name="Uohara A."/>
            <person name="Ohji S."/>
            <person name="Ichikawa N."/>
        </authorList>
    </citation>
    <scope>NUCLEOTIDE SEQUENCE [LARGE SCALE GENOMIC DNA]</scope>
    <source>
        <strain evidence="1 2">NBRC 106119</strain>
    </source>
</reference>